<reference evidence="2" key="1">
    <citation type="submission" date="2023-07" db="EMBL/GenBank/DDBJ databases">
        <title>A chromosome-level genome assembly of Lolium multiflorum.</title>
        <authorList>
            <person name="Chen Y."/>
            <person name="Copetti D."/>
            <person name="Kolliker R."/>
            <person name="Studer B."/>
        </authorList>
    </citation>
    <scope>NUCLEOTIDE SEQUENCE</scope>
    <source>
        <strain evidence="2">02402/16</strain>
        <tissue evidence="2">Leaf</tissue>
    </source>
</reference>
<gene>
    <name evidence="2" type="ORF">QYE76_032398</name>
</gene>
<feature type="region of interest" description="Disordered" evidence="1">
    <location>
        <begin position="639"/>
        <end position="666"/>
    </location>
</feature>
<dbReference type="GO" id="GO:0003676">
    <property type="term" value="F:nucleic acid binding"/>
    <property type="evidence" value="ECO:0007669"/>
    <property type="project" value="InterPro"/>
</dbReference>
<dbReference type="AlphaFoldDB" id="A0AAD8QUN8"/>
<evidence type="ECO:0000313" key="2">
    <source>
        <dbReference type="EMBL" id="KAK1608725.1"/>
    </source>
</evidence>
<dbReference type="InterPro" id="IPR036875">
    <property type="entry name" value="Znf_CCHC_sf"/>
</dbReference>
<keyword evidence="3" id="KW-1185">Reference proteome</keyword>
<dbReference type="Proteomes" id="UP001231189">
    <property type="component" value="Unassembled WGS sequence"/>
</dbReference>
<evidence type="ECO:0008006" key="4">
    <source>
        <dbReference type="Google" id="ProtNLM"/>
    </source>
</evidence>
<dbReference type="PANTHER" id="PTHR47481">
    <property type="match status" value="1"/>
</dbReference>
<dbReference type="PANTHER" id="PTHR47481:SF31">
    <property type="entry name" value="OS01G0873500 PROTEIN"/>
    <property type="match status" value="1"/>
</dbReference>
<feature type="compositionally biased region" description="Basic residues" evidence="1">
    <location>
        <begin position="234"/>
        <end position="251"/>
    </location>
</feature>
<evidence type="ECO:0000256" key="1">
    <source>
        <dbReference type="SAM" id="MobiDB-lite"/>
    </source>
</evidence>
<dbReference type="Pfam" id="PF14223">
    <property type="entry name" value="Retrotran_gag_2"/>
    <property type="match status" value="1"/>
</dbReference>
<feature type="compositionally biased region" description="Gly residues" evidence="1">
    <location>
        <begin position="224"/>
        <end position="233"/>
    </location>
</feature>
<feature type="compositionally biased region" description="Gly residues" evidence="1">
    <location>
        <begin position="252"/>
        <end position="265"/>
    </location>
</feature>
<dbReference type="SUPFAM" id="SSF57756">
    <property type="entry name" value="Retrovirus zinc finger-like domains"/>
    <property type="match status" value="1"/>
</dbReference>
<dbReference type="GO" id="GO:0008270">
    <property type="term" value="F:zinc ion binding"/>
    <property type="evidence" value="ECO:0007669"/>
    <property type="project" value="InterPro"/>
</dbReference>
<organism evidence="2 3">
    <name type="scientific">Lolium multiflorum</name>
    <name type="common">Italian ryegrass</name>
    <name type="synonym">Lolium perenne subsp. multiflorum</name>
    <dbReference type="NCBI Taxonomy" id="4521"/>
    <lineage>
        <taxon>Eukaryota</taxon>
        <taxon>Viridiplantae</taxon>
        <taxon>Streptophyta</taxon>
        <taxon>Embryophyta</taxon>
        <taxon>Tracheophyta</taxon>
        <taxon>Spermatophyta</taxon>
        <taxon>Magnoliopsida</taxon>
        <taxon>Liliopsida</taxon>
        <taxon>Poales</taxon>
        <taxon>Poaceae</taxon>
        <taxon>BOP clade</taxon>
        <taxon>Pooideae</taxon>
        <taxon>Poodae</taxon>
        <taxon>Poeae</taxon>
        <taxon>Poeae Chloroplast Group 2 (Poeae type)</taxon>
        <taxon>Loliodinae</taxon>
        <taxon>Loliinae</taxon>
        <taxon>Lolium</taxon>
    </lineage>
</organism>
<proteinExistence type="predicted"/>
<sequence length="797" mass="87918">MVNPFSGINVSEKLTRKNYLLWQSLVLPPIRGARRMSFLDEKAEPPPESITVEKDGKTIKEENPAYYTWVEADQQVLSFILSTLSPDVAVATIGMETAAEVWAAIKSMFAAQSKTRVSNLRVALARTKKEGNMTTTQYFTTMKGFADELAAAGRTIEEDELVEYLLAGLDDTYNPLFAAIGINGAEDLTVGELYAQVCAYDNRLKLLGDDLGGGSSANIATRGRGNGRGGRGNRGGRRGGGRGNNRGHGRGGRGNGGGRRGGGRGNKNRDDIACQICGKAGHEAWRCWHRYSDDEGEEEEEEKGAHAASYGVDTNWCYDTGATDHITGELDKLTMKEKYQGREQVHTANGQGMPVSSCPYYCTLDSCEKNFEQGPKQEDVGTIHSEVETKASSKIMAYVTKARPINTTRKENVQGESNVDGNTHAAQHPAVGAVIPIRESDMEESDPAPASSDAKTKNLVSEHASLEKEDEASVVAKNLQKNEELVVIVDTGISSQRDAVLPIEDQHTTKPPLPTTVSAATFDNQLSDHGKLEEQAEVTVVEQECGNVIPLIGGKGNQVLGYAEVTLPDTDTVTTNTLKFTHIDSTKTQHLVALMRDLKRKRCNRAEDAIDQPENNEEEVTPETTCINFAAIDRNADMTSSQKEHVVQTPNKLADDSTCSEESESKLEENRRKEFLKYVGTEIHKEPEIPLFEEPEFVDIGTHMLARLDPHAIMNNIPQMEPSMDGLETVHDAILRPECQEILAEMEPKLIPKKRKGVREQCIVGCCIWLLHYQRTVNILWKMEDEFDFLFISLRMG</sequence>
<comment type="caution">
    <text evidence="2">The sequence shown here is derived from an EMBL/GenBank/DDBJ whole genome shotgun (WGS) entry which is preliminary data.</text>
</comment>
<feature type="region of interest" description="Disordered" evidence="1">
    <location>
        <begin position="217"/>
        <end position="267"/>
    </location>
</feature>
<protein>
    <recommendedName>
        <fullName evidence="4">CCHC-type domain-containing protein</fullName>
    </recommendedName>
</protein>
<feature type="region of interest" description="Disordered" evidence="1">
    <location>
        <begin position="441"/>
        <end position="466"/>
    </location>
</feature>
<dbReference type="EMBL" id="JAUUTY010000007">
    <property type="protein sequence ID" value="KAK1608725.1"/>
    <property type="molecule type" value="Genomic_DNA"/>
</dbReference>
<evidence type="ECO:0000313" key="3">
    <source>
        <dbReference type="Proteomes" id="UP001231189"/>
    </source>
</evidence>
<name>A0AAD8QUN8_LOLMU</name>
<accession>A0AAD8QUN8</accession>